<evidence type="ECO:0008006" key="8">
    <source>
        <dbReference type="Google" id="ProtNLM"/>
    </source>
</evidence>
<dbReference type="Gene3D" id="2.130.10.10">
    <property type="entry name" value="YVTN repeat-like/Quinoprotein amine dehydrogenase"/>
    <property type="match status" value="4"/>
</dbReference>
<dbReference type="Gene3D" id="2.60.40.10">
    <property type="entry name" value="Immunoglobulins"/>
    <property type="match status" value="1"/>
</dbReference>
<evidence type="ECO:0000256" key="3">
    <source>
        <dbReference type="SAM" id="SignalP"/>
    </source>
</evidence>
<sequence length="953" mass="107789">MKKGISLFLLLLFTAAAVEAQTYPFRTYSIENGLSEAVVNTISQDKDGYLWVGTGYGLNRFDGVRFKNYYVEDGLLNNEIQSLYADRDNQLWIGTEGGVNVMREDSIYTIPVLQPLVSSSILSIYNDSRNEFWFTTDGEGVWHWNRNQQLTQYREVHGMGSNRVRDVLEDNNGVIWFATREGLTKLEDGNFRTYTTRHGLPDNRLRDLALTESGELWIASRGGLCRIFEEEISCFTEQDGLINNRIQSISTDENNNVWLGTEEGASYFSAGEFKNYSADEGLANNIIHSTYYDTEGNIWFGTFGGGISLFLGDQFENYTIEDGLPNNVVTSITEDHKGHQWVSTYGGGITQIDGKSLKTINASDGLVDNKVYTLRTDDQNQLLVGTRWGFSIYNYETFNNFDEHELPHRKIRAILPSHDGSDILLGTYGEGIIRYRDKQFDQFTEDDGLANNTVMALERGADGSIWAATYGGVSRLKDNTFTNYTLQDGLPNNGILDVLIADNGELWVTTFGGIARFTGDGFEAITPENGLPDKVCYFIEQDERGIFWIGTNKGVVRFDHRAYQSGTENTDTQIFRLLTTDQGLISNEMNAGASFKDSRGRLWFGSVGGVSVLDPSKEKIGNVAPKVHIENVSVSGERISIKEPVDIGSENRNITIEFIGISFAAPHQMQYRYRLKNSDQGWQETTQSSVRYSALMPGDYTFEVKARNFNGRWSPEAARISFSVQAPFWLQWWFIVLVVFALAGIMLFIYNYYRVKKMIEMERMRVRIASDLHDDVGSALTEIALQSDFLQTMDVPNKMEESLKQIGTQSRRIVSSLDDIVWSIDARNDTIGDLTDRMQDYMNNVLPDRKVYYDFDCDMQRQLDVSLKENLYLIFKEAVNNIAKHSNADRVDVKLCVDSSGFTMGIKDNGTEVSGSRKSGQGLRNMKMRAKRIDGEITFNNKNGFEVIVENCN</sequence>
<keyword evidence="2" id="KW-0812">Transmembrane</keyword>
<dbReference type="Pfam" id="PF07494">
    <property type="entry name" value="Reg_prop"/>
    <property type="match status" value="6"/>
</dbReference>
<feature type="domain" description="Signal transduction histidine kinase subgroup 3 dimerisation and phosphoacceptor" evidence="5">
    <location>
        <begin position="765"/>
        <end position="822"/>
    </location>
</feature>
<keyword evidence="2" id="KW-0472">Membrane</keyword>
<feature type="transmembrane region" description="Helical" evidence="2">
    <location>
        <begin position="729"/>
        <end position="753"/>
    </location>
</feature>
<dbReference type="RefSeq" id="WP_095607283.1">
    <property type="nucleotide sequence ID" value="NZ_NSKE01000010.1"/>
</dbReference>
<dbReference type="Pfam" id="PF07730">
    <property type="entry name" value="HisKA_3"/>
    <property type="match status" value="1"/>
</dbReference>
<keyword evidence="7" id="KW-1185">Reference proteome</keyword>
<dbReference type="InterPro" id="IPR036890">
    <property type="entry name" value="HATPase_C_sf"/>
</dbReference>
<accession>A0A2A2G652</accession>
<dbReference type="SUPFAM" id="SSF55874">
    <property type="entry name" value="ATPase domain of HSP90 chaperone/DNA topoisomerase II/histidine kinase"/>
    <property type="match status" value="1"/>
</dbReference>
<dbReference type="Proteomes" id="UP000218831">
    <property type="component" value="Unassembled WGS sequence"/>
</dbReference>
<dbReference type="Gene3D" id="1.20.5.1930">
    <property type="match status" value="1"/>
</dbReference>
<name>A0A2A2G652_9BACT</name>
<protein>
    <recommendedName>
        <fullName evidence="8">Two component regulator three Y domain-containing protein</fullName>
    </recommendedName>
</protein>
<organism evidence="6 7">
    <name type="scientific">Fodinibius salipaludis</name>
    <dbReference type="NCBI Taxonomy" id="2032627"/>
    <lineage>
        <taxon>Bacteria</taxon>
        <taxon>Pseudomonadati</taxon>
        <taxon>Balneolota</taxon>
        <taxon>Balneolia</taxon>
        <taxon>Balneolales</taxon>
        <taxon>Balneolaceae</taxon>
        <taxon>Fodinibius</taxon>
    </lineage>
</organism>
<evidence type="ECO:0000259" key="5">
    <source>
        <dbReference type="Pfam" id="PF07730"/>
    </source>
</evidence>
<dbReference type="PANTHER" id="PTHR43547">
    <property type="entry name" value="TWO-COMPONENT HISTIDINE KINASE"/>
    <property type="match status" value="1"/>
</dbReference>
<dbReference type="CDD" id="cd16917">
    <property type="entry name" value="HATPase_UhpB-NarQ-NarX-like"/>
    <property type="match status" value="1"/>
</dbReference>
<gene>
    <name evidence="6" type="ORF">CK503_13100</name>
</gene>
<dbReference type="EMBL" id="NSKE01000010">
    <property type="protein sequence ID" value="PAU93101.1"/>
    <property type="molecule type" value="Genomic_DNA"/>
</dbReference>
<dbReference type="InterPro" id="IPR011123">
    <property type="entry name" value="Y_Y_Y"/>
</dbReference>
<keyword evidence="1" id="KW-0597">Phosphoprotein</keyword>
<dbReference type="GO" id="GO:0016020">
    <property type="term" value="C:membrane"/>
    <property type="evidence" value="ECO:0007669"/>
    <property type="project" value="InterPro"/>
</dbReference>
<evidence type="ECO:0000256" key="2">
    <source>
        <dbReference type="SAM" id="Phobius"/>
    </source>
</evidence>
<dbReference type="AlphaFoldDB" id="A0A2A2G652"/>
<evidence type="ECO:0000256" key="1">
    <source>
        <dbReference type="ARBA" id="ARBA00022553"/>
    </source>
</evidence>
<reference evidence="6 7" key="1">
    <citation type="submission" date="2017-08" db="EMBL/GenBank/DDBJ databases">
        <title>Aliifodinibius alkalisoli sp. nov., isolated from saline alkaline soil.</title>
        <authorList>
            <person name="Liu D."/>
            <person name="Zhang G."/>
        </authorList>
    </citation>
    <scope>NUCLEOTIDE SEQUENCE [LARGE SCALE GENOMIC DNA]</scope>
    <source>
        <strain evidence="6 7">WN023</strain>
    </source>
</reference>
<dbReference type="InterPro" id="IPR011110">
    <property type="entry name" value="Reg_prop"/>
</dbReference>
<dbReference type="Gene3D" id="3.30.565.10">
    <property type="entry name" value="Histidine kinase-like ATPase, C-terminal domain"/>
    <property type="match status" value="1"/>
</dbReference>
<dbReference type="Pfam" id="PF07495">
    <property type="entry name" value="Y_Y_Y"/>
    <property type="match status" value="1"/>
</dbReference>
<feature type="signal peptide" evidence="3">
    <location>
        <begin position="1"/>
        <end position="20"/>
    </location>
</feature>
<comment type="caution">
    <text evidence="6">The sequence shown here is derived from an EMBL/GenBank/DDBJ whole genome shotgun (WGS) entry which is preliminary data.</text>
</comment>
<feature type="domain" description="Two component regulator three Y" evidence="4">
    <location>
        <begin position="663"/>
        <end position="724"/>
    </location>
</feature>
<dbReference type="InterPro" id="IPR011712">
    <property type="entry name" value="Sig_transdc_His_kin_sub3_dim/P"/>
</dbReference>
<dbReference type="PANTHER" id="PTHR43547:SF2">
    <property type="entry name" value="HYBRID SIGNAL TRANSDUCTION HISTIDINE KINASE C"/>
    <property type="match status" value="1"/>
</dbReference>
<dbReference type="OrthoDB" id="9778366at2"/>
<proteinExistence type="predicted"/>
<dbReference type="InterPro" id="IPR013783">
    <property type="entry name" value="Ig-like_fold"/>
</dbReference>
<dbReference type="SUPFAM" id="SSF63829">
    <property type="entry name" value="Calcium-dependent phosphotriesterase"/>
    <property type="match status" value="2"/>
</dbReference>
<keyword evidence="2" id="KW-1133">Transmembrane helix</keyword>
<evidence type="ECO:0000313" key="6">
    <source>
        <dbReference type="EMBL" id="PAU93101.1"/>
    </source>
</evidence>
<dbReference type="GO" id="GO:0046983">
    <property type="term" value="F:protein dimerization activity"/>
    <property type="evidence" value="ECO:0007669"/>
    <property type="project" value="InterPro"/>
</dbReference>
<evidence type="ECO:0000313" key="7">
    <source>
        <dbReference type="Proteomes" id="UP000218831"/>
    </source>
</evidence>
<keyword evidence="3" id="KW-0732">Signal</keyword>
<feature type="chain" id="PRO_5012200769" description="Two component regulator three Y domain-containing protein" evidence="3">
    <location>
        <begin position="21"/>
        <end position="953"/>
    </location>
</feature>
<dbReference type="InterPro" id="IPR015943">
    <property type="entry name" value="WD40/YVTN_repeat-like_dom_sf"/>
</dbReference>
<evidence type="ECO:0000259" key="4">
    <source>
        <dbReference type="Pfam" id="PF07495"/>
    </source>
</evidence>
<dbReference type="GO" id="GO:0000155">
    <property type="term" value="F:phosphorelay sensor kinase activity"/>
    <property type="evidence" value="ECO:0007669"/>
    <property type="project" value="InterPro"/>
</dbReference>